<evidence type="ECO:0000313" key="2">
    <source>
        <dbReference type="EMBL" id="MBB5714147.1"/>
    </source>
</evidence>
<feature type="signal peptide" evidence="1">
    <location>
        <begin position="1"/>
        <end position="21"/>
    </location>
</feature>
<evidence type="ECO:0000313" key="3">
    <source>
        <dbReference type="Proteomes" id="UP000546200"/>
    </source>
</evidence>
<name>A0A7W9BBH4_9SPHN</name>
<sequence>MRKRNLLGGLLLLALPWQAGAELNVQVAARVVSFLQPPPNGAVQAAIVFQPGNAVSEADATSIERAIGGGVAAGRASIRTRRVPISSLGTLGNYRAAFVTAGLRDEQPGIAAAAARGSVVTITSDQACVQAARCVVGISSTPRVQITVSRAAARAANVRFGSAFLMLVKEI</sequence>
<dbReference type="AlphaFoldDB" id="A0A7W9BBH4"/>
<evidence type="ECO:0000256" key="1">
    <source>
        <dbReference type="SAM" id="SignalP"/>
    </source>
</evidence>
<protein>
    <recommendedName>
        <fullName evidence="4">DUF4154 domain-containing protein</fullName>
    </recommendedName>
</protein>
<dbReference type="Proteomes" id="UP000546200">
    <property type="component" value="Unassembled WGS sequence"/>
</dbReference>
<organism evidence="2 3">
    <name type="scientific">Sphingomonas aerophila</name>
    <dbReference type="NCBI Taxonomy" id="1344948"/>
    <lineage>
        <taxon>Bacteria</taxon>
        <taxon>Pseudomonadati</taxon>
        <taxon>Pseudomonadota</taxon>
        <taxon>Alphaproteobacteria</taxon>
        <taxon>Sphingomonadales</taxon>
        <taxon>Sphingomonadaceae</taxon>
        <taxon>Sphingomonas</taxon>
    </lineage>
</organism>
<keyword evidence="3" id="KW-1185">Reference proteome</keyword>
<dbReference type="EMBL" id="JACIJK010000002">
    <property type="protein sequence ID" value="MBB5714147.1"/>
    <property type="molecule type" value="Genomic_DNA"/>
</dbReference>
<keyword evidence="1" id="KW-0732">Signal</keyword>
<dbReference type="RefSeq" id="WP_184055174.1">
    <property type="nucleotide sequence ID" value="NZ_JACIJK010000002.1"/>
</dbReference>
<accession>A0A7W9BBH4</accession>
<proteinExistence type="predicted"/>
<reference evidence="2 3" key="1">
    <citation type="submission" date="2020-08" db="EMBL/GenBank/DDBJ databases">
        <title>Genomic Encyclopedia of Type Strains, Phase IV (KMG-IV): sequencing the most valuable type-strain genomes for metagenomic binning, comparative biology and taxonomic classification.</title>
        <authorList>
            <person name="Goeker M."/>
        </authorList>
    </citation>
    <scope>NUCLEOTIDE SEQUENCE [LARGE SCALE GENOMIC DNA]</scope>
    <source>
        <strain evidence="2 3">DSM 100044</strain>
    </source>
</reference>
<evidence type="ECO:0008006" key="4">
    <source>
        <dbReference type="Google" id="ProtNLM"/>
    </source>
</evidence>
<gene>
    <name evidence="2" type="ORF">FHS94_000970</name>
</gene>
<comment type="caution">
    <text evidence="2">The sequence shown here is derived from an EMBL/GenBank/DDBJ whole genome shotgun (WGS) entry which is preliminary data.</text>
</comment>
<feature type="chain" id="PRO_5031211324" description="DUF4154 domain-containing protein" evidence="1">
    <location>
        <begin position="22"/>
        <end position="171"/>
    </location>
</feature>